<accession>A0A2R7YVB1</accession>
<sequence length="213" mass="22598">MKGGSAEIVMFKGDYDARDLAKDVAASDKGDIKALKRALANTTFLGGFEKNGTGTVVLPKAGDYSVFSFESKGTAEFSAGAMKMARTPKTDGTVIAKQGPVWAGSSTMPAEGSFLFKNKDRTVPHFVILQQVAEGTTTDQVLETLQSEGPPSGPPPWALAGELETASLNPGKSMTVDYDLPPGQYVVMCFFPDPNMGGMPHALMGMLRMIHLS</sequence>
<protein>
    <recommendedName>
        <fullName evidence="3">Blue (type 1) copper domain-containing protein</fullName>
    </recommendedName>
</protein>
<keyword evidence="2" id="KW-1185">Reference proteome</keyword>
<comment type="caution">
    <text evidence="1">The sequence shown here is derived from an EMBL/GenBank/DDBJ whole genome shotgun (WGS) entry which is preliminary data.</text>
</comment>
<name>A0A2R7YVB1_9ACTN</name>
<evidence type="ECO:0000313" key="2">
    <source>
        <dbReference type="Proteomes" id="UP000244867"/>
    </source>
</evidence>
<organism evidence="1 2">
    <name type="scientific">Nocardioides currus</name>
    <dbReference type="NCBI Taxonomy" id="2133958"/>
    <lineage>
        <taxon>Bacteria</taxon>
        <taxon>Bacillati</taxon>
        <taxon>Actinomycetota</taxon>
        <taxon>Actinomycetes</taxon>
        <taxon>Propionibacteriales</taxon>
        <taxon>Nocardioidaceae</taxon>
        <taxon>Nocardioides</taxon>
    </lineage>
</organism>
<evidence type="ECO:0008006" key="3">
    <source>
        <dbReference type="Google" id="ProtNLM"/>
    </source>
</evidence>
<dbReference type="EMBL" id="PYXZ01000006">
    <property type="protein sequence ID" value="PUA80357.1"/>
    <property type="molecule type" value="Genomic_DNA"/>
</dbReference>
<dbReference type="Proteomes" id="UP000244867">
    <property type="component" value="Unassembled WGS sequence"/>
</dbReference>
<proteinExistence type="predicted"/>
<evidence type="ECO:0000313" key="1">
    <source>
        <dbReference type="EMBL" id="PUA80357.1"/>
    </source>
</evidence>
<reference evidence="1 2" key="1">
    <citation type="submission" date="2018-03" db="EMBL/GenBank/DDBJ databases">
        <authorList>
            <person name="Keele B.F."/>
        </authorList>
    </citation>
    <scope>NUCLEOTIDE SEQUENCE [LARGE SCALE GENOMIC DNA]</scope>
    <source>
        <strain evidence="1 2">IB-3</strain>
    </source>
</reference>
<dbReference type="AlphaFoldDB" id="A0A2R7YVB1"/>
<gene>
    <name evidence="1" type="ORF">C7S10_14610</name>
</gene>